<dbReference type="EMBL" id="SORF01000005">
    <property type="protein sequence ID" value="TDY48030.1"/>
    <property type="molecule type" value="Genomic_DNA"/>
</dbReference>
<evidence type="ECO:0000313" key="2">
    <source>
        <dbReference type="Proteomes" id="UP000294581"/>
    </source>
</evidence>
<organism evidence="1 2">
    <name type="scientific">Alicyclobacillus sacchari</name>
    <dbReference type="NCBI Taxonomy" id="392010"/>
    <lineage>
        <taxon>Bacteria</taxon>
        <taxon>Bacillati</taxon>
        <taxon>Bacillota</taxon>
        <taxon>Bacilli</taxon>
        <taxon>Bacillales</taxon>
        <taxon>Alicyclobacillaceae</taxon>
        <taxon>Alicyclobacillus</taxon>
    </lineage>
</organism>
<proteinExistence type="predicted"/>
<keyword evidence="2" id="KW-1185">Reference proteome</keyword>
<name>A0A4R8LQA2_9BACL</name>
<evidence type="ECO:0000313" key="1">
    <source>
        <dbReference type="EMBL" id="TDY48030.1"/>
    </source>
</evidence>
<dbReference type="RefSeq" id="WP_134159404.1">
    <property type="nucleotide sequence ID" value="NZ_BSUS01000001.1"/>
</dbReference>
<dbReference type="InterPro" id="IPR038300">
    <property type="entry name" value="SASP_sf_alpha/beta"/>
</dbReference>
<dbReference type="GO" id="GO:0006265">
    <property type="term" value="P:DNA topological change"/>
    <property type="evidence" value="ECO:0007669"/>
    <property type="project" value="InterPro"/>
</dbReference>
<dbReference type="AlphaFoldDB" id="A0A4R8LQA2"/>
<reference evidence="1 2" key="1">
    <citation type="submission" date="2019-03" db="EMBL/GenBank/DDBJ databases">
        <title>Genomic Encyclopedia of Type Strains, Phase IV (KMG-IV): sequencing the most valuable type-strain genomes for metagenomic binning, comparative biology and taxonomic classification.</title>
        <authorList>
            <person name="Goeker M."/>
        </authorList>
    </citation>
    <scope>NUCLEOTIDE SEQUENCE [LARGE SCALE GENOMIC DNA]</scope>
    <source>
        <strain evidence="1 2">DSM 17974</strain>
    </source>
</reference>
<dbReference type="GO" id="GO:0003690">
    <property type="term" value="F:double-stranded DNA binding"/>
    <property type="evidence" value="ECO:0007669"/>
    <property type="project" value="InterPro"/>
</dbReference>
<dbReference type="Gene3D" id="6.10.10.80">
    <property type="entry name" value="Small, acid-soluble spore protein, alpha/beta type-like"/>
    <property type="match status" value="1"/>
</dbReference>
<gene>
    <name evidence="1" type="ORF">C7445_105212</name>
</gene>
<accession>A0A4R8LQA2</accession>
<sequence>MEQNMDGGASVRTIGKDGQLHVVPYTVPEKPSAAKLIADKLHVPYQEGGDHGALTAAQAGTIGGHLGGPMVSKLVALARQELAHGHVERLLQTQKATPPSR</sequence>
<comment type="caution">
    <text evidence="1">The sequence shown here is derived from an EMBL/GenBank/DDBJ whole genome shotgun (WGS) entry which is preliminary data.</text>
</comment>
<dbReference type="Pfam" id="PF00269">
    <property type="entry name" value="SASP"/>
    <property type="match status" value="1"/>
</dbReference>
<protein>
    <submittedName>
        <fullName evidence="1">Small acid-soluble spore protein alpha/beta type</fullName>
    </submittedName>
</protein>
<dbReference type="Proteomes" id="UP000294581">
    <property type="component" value="Unassembled WGS sequence"/>
</dbReference>
<dbReference type="OrthoDB" id="1683773at2"/>
<dbReference type="InterPro" id="IPR001448">
    <property type="entry name" value="SASP_alpha/beta-type"/>
</dbReference>